<proteinExistence type="predicted"/>
<comment type="caution">
    <text evidence="2">The sequence shown here is derived from an EMBL/GenBank/DDBJ whole genome shotgun (WGS) entry which is preliminary data.</text>
</comment>
<feature type="transmembrane region" description="Helical" evidence="1">
    <location>
        <begin position="7"/>
        <end position="25"/>
    </location>
</feature>
<feature type="transmembrane region" description="Helical" evidence="1">
    <location>
        <begin position="31"/>
        <end position="49"/>
    </location>
</feature>
<accession>A0A2H0VJL3</accession>
<evidence type="ECO:0000313" key="2">
    <source>
        <dbReference type="EMBL" id="PIR99263.1"/>
    </source>
</evidence>
<reference evidence="3" key="1">
    <citation type="submission" date="2017-09" db="EMBL/GenBank/DDBJ databases">
        <title>Depth-based differentiation of microbial function through sediment-hosted aquifers and enrichment of novel symbionts in the deep terrestrial subsurface.</title>
        <authorList>
            <person name="Probst A.J."/>
            <person name="Ladd B."/>
            <person name="Jarett J.K."/>
            <person name="Geller-Mcgrath D.E."/>
            <person name="Sieber C.M.K."/>
            <person name="Emerson J.B."/>
            <person name="Anantharaman K."/>
            <person name="Thomas B.C."/>
            <person name="Malmstrom R."/>
            <person name="Stieglmeier M."/>
            <person name="Klingl A."/>
            <person name="Woyke T."/>
            <person name="Ryan C.M."/>
            <person name="Banfield J.F."/>
        </authorList>
    </citation>
    <scope>NUCLEOTIDE SEQUENCE [LARGE SCALE GENOMIC DNA]</scope>
</reference>
<evidence type="ECO:0000313" key="3">
    <source>
        <dbReference type="Proteomes" id="UP000230796"/>
    </source>
</evidence>
<evidence type="ECO:0000256" key="1">
    <source>
        <dbReference type="SAM" id="Phobius"/>
    </source>
</evidence>
<gene>
    <name evidence="2" type="ORF">COT87_00420</name>
</gene>
<name>A0A2H0VJL3_9BACT</name>
<keyword evidence="1" id="KW-1133">Transmembrane helix</keyword>
<sequence>MMGHKGDYSLLGIFAILYVLAVYRFQTFPKYILLVTLTFSSTYILWGITHHIKAKNFHTRIVLEYLLVAILGMAIISTLLL</sequence>
<protein>
    <submittedName>
        <fullName evidence="2">Uncharacterized protein</fullName>
    </submittedName>
</protein>
<dbReference type="Proteomes" id="UP000230796">
    <property type="component" value="Unassembled WGS sequence"/>
</dbReference>
<keyword evidence="1" id="KW-0472">Membrane</keyword>
<dbReference type="AlphaFoldDB" id="A0A2H0VJL3"/>
<organism evidence="2 3">
    <name type="scientific">Candidatus Collierbacteria bacterium CG10_big_fil_rev_8_21_14_0_10_44_9</name>
    <dbReference type="NCBI Taxonomy" id="1974535"/>
    <lineage>
        <taxon>Bacteria</taxon>
        <taxon>Candidatus Collieribacteriota</taxon>
    </lineage>
</organism>
<dbReference type="EMBL" id="PFAF01000004">
    <property type="protein sequence ID" value="PIR99263.1"/>
    <property type="molecule type" value="Genomic_DNA"/>
</dbReference>
<feature type="transmembrane region" description="Helical" evidence="1">
    <location>
        <begin position="61"/>
        <end position="80"/>
    </location>
</feature>
<keyword evidence="1" id="KW-0812">Transmembrane</keyword>